<reference evidence="3 4" key="1">
    <citation type="submission" date="2024-08" db="EMBL/GenBank/DDBJ databases">
        <authorList>
            <person name="Cucini C."/>
            <person name="Frati F."/>
        </authorList>
    </citation>
    <scope>NUCLEOTIDE SEQUENCE [LARGE SCALE GENOMIC DNA]</scope>
</reference>
<name>A0ABP1PS62_9HEXA</name>
<keyword evidence="2" id="KW-0732">Signal</keyword>
<protein>
    <recommendedName>
        <fullName evidence="5">EB domain-containing protein</fullName>
    </recommendedName>
</protein>
<sequence>MKSKFLISFLSLLVIISSSYGQLNFWESGTQNLDQACTKAGILGLLPSLRCQTLGGSASCKTNALGLGLCSCNQGSSAHVDRGDHYGKCVGLVGAVCTAEKPNFIPEKFCTPNAECVAEQGEGYSVGRCQCLYGFMEGEEVDNKGFCIPNPDVEVGDRSTPRPTTTTEAPVRGEFQLPPLNLLIGTQIVPFGQDCHTKALLKRTYCSTYGGTVSCLNRKCQCNMGENSVFDDELQMCVATVGSYCLTKRSLFGYKACTSGAHCVVDKGAGYTLGFCQCLDGYILQPNGKCMRDPDIPNPSTASPIVPPRVTATTVSGTSTTNPGDGSGAGEFSSGILIIAIMSVIAILHI</sequence>
<evidence type="ECO:0008006" key="5">
    <source>
        <dbReference type="Google" id="ProtNLM"/>
    </source>
</evidence>
<evidence type="ECO:0000313" key="4">
    <source>
        <dbReference type="Proteomes" id="UP001642540"/>
    </source>
</evidence>
<evidence type="ECO:0000256" key="1">
    <source>
        <dbReference type="SAM" id="MobiDB-lite"/>
    </source>
</evidence>
<gene>
    <name evidence="3" type="ORF">ODALV1_LOCUS2547</name>
</gene>
<feature type="region of interest" description="Disordered" evidence="1">
    <location>
        <begin position="299"/>
        <end position="327"/>
    </location>
</feature>
<comment type="caution">
    <text evidence="3">The sequence shown here is derived from an EMBL/GenBank/DDBJ whole genome shotgun (WGS) entry which is preliminary data.</text>
</comment>
<feature type="compositionally biased region" description="Low complexity" evidence="1">
    <location>
        <begin position="310"/>
        <end position="321"/>
    </location>
</feature>
<evidence type="ECO:0000313" key="3">
    <source>
        <dbReference type="EMBL" id="CAL8073226.1"/>
    </source>
</evidence>
<feature type="signal peptide" evidence="2">
    <location>
        <begin position="1"/>
        <end position="21"/>
    </location>
</feature>
<organism evidence="3 4">
    <name type="scientific">Orchesella dallaii</name>
    <dbReference type="NCBI Taxonomy" id="48710"/>
    <lineage>
        <taxon>Eukaryota</taxon>
        <taxon>Metazoa</taxon>
        <taxon>Ecdysozoa</taxon>
        <taxon>Arthropoda</taxon>
        <taxon>Hexapoda</taxon>
        <taxon>Collembola</taxon>
        <taxon>Entomobryomorpha</taxon>
        <taxon>Entomobryoidea</taxon>
        <taxon>Orchesellidae</taxon>
        <taxon>Orchesellinae</taxon>
        <taxon>Orchesella</taxon>
    </lineage>
</organism>
<keyword evidence="4" id="KW-1185">Reference proteome</keyword>
<dbReference type="EMBL" id="CAXLJM020000007">
    <property type="protein sequence ID" value="CAL8073226.1"/>
    <property type="molecule type" value="Genomic_DNA"/>
</dbReference>
<accession>A0ABP1PS62</accession>
<dbReference type="Proteomes" id="UP001642540">
    <property type="component" value="Unassembled WGS sequence"/>
</dbReference>
<evidence type="ECO:0000256" key="2">
    <source>
        <dbReference type="SAM" id="SignalP"/>
    </source>
</evidence>
<proteinExistence type="predicted"/>
<feature type="chain" id="PRO_5046573691" description="EB domain-containing protein" evidence="2">
    <location>
        <begin position="22"/>
        <end position="350"/>
    </location>
</feature>